<accession>A0A9W6CPL7</accession>
<proteinExistence type="predicted"/>
<protein>
    <recommendedName>
        <fullName evidence="2">VanZ-like domain-containing protein</fullName>
    </recommendedName>
</protein>
<evidence type="ECO:0000313" key="3">
    <source>
        <dbReference type="EMBL" id="GLI26188.1"/>
    </source>
</evidence>
<evidence type="ECO:0000256" key="1">
    <source>
        <dbReference type="SAM" id="Phobius"/>
    </source>
</evidence>
<keyword evidence="1" id="KW-1133">Transmembrane helix</keyword>
<keyword evidence="1" id="KW-0812">Transmembrane</keyword>
<gene>
    <name evidence="3" type="ORF">ARHIZOSPH14_04300</name>
</gene>
<feature type="transmembrane region" description="Helical" evidence="1">
    <location>
        <begin position="126"/>
        <end position="143"/>
    </location>
</feature>
<comment type="caution">
    <text evidence="3">The sequence shown here is derived from an EMBL/GenBank/DDBJ whole genome shotgun (WGS) entry which is preliminary data.</text>
</comment>
<dbReference type="Pfam" id="PF04892">
    <property type="entry name" value="VanZ"/>
    <property type="match status" value="1"/>
</dbReference>
<reference evidence="3" key="1">
    <citation type="submission" date="2022-12" db="EMBL/GenBank/DDBJ databases">
        <title>Reference genome sequencing for broad-spectrum identification of bacterial and archaeal isolates by mass spectrometry.</title>
        <authorList>
            <person name="Sekiguchi Y."/>
            <person name="Tourlousse D.M."/>
        </authorList>
    </citation>
    <scope>NUCLEOTIDE SEQUENCE</scope>
    <source>
        <strain evidence="3">14</strain>
    </source>
</reference>
<feature type="transmembrane region" description="Helical" evidence="1">
    <location>
        <begin position="58"/>
        <end position="83"/>
    </location>
</feature>
<feature type="transmembrane region" description="Helical" evidence="1">
    <location>
        <begin position="90"/>
        <end position="111"/>
    </location>
</feature>
<keyword evidence="1" id="KW-0472">Membrane</keyword>
<evidence type="ECO:0000259" key="2">
    <source>
        <dbReference type="Pfam" id="PF04892"/>
    </source>
</evidence>
<dbReference type="InterPro" id="IPR006976">
    <property type="entry name" value="VanZ-like"/>
</dbReference>
<sequence>MRVGWFRRRPWLTVLLTVAYVALLALTLGYPYPIEGERGTRFVLVLDAMGSIGIASRYTYILIEFTSNMLLFLPMGMLGWWLSGRVLRPAWARVAVTLVLGIAVSATAEFLQGRYLPERTSDLRDIVSNGIGVLVGCAVAFAMDRAEARRARAEADRS</sequence>
<evidence type="ECO:0000313" key="4">
    <source>
        <dbReference type="Proteomes" id="UP001144396"/>
    </source>
</evidence>
<dbReference type="AlphaFoldDB" id="A0A9W6CPL7"/>
<organism evidence="3 4">
    <name type="scientific">Agromyces rhizosphaerae</name>
    <dbReference type="NCBI Taxonomy" id="88374"/>
    <lineage>
        <taxon>Bacteria</taxon>
        <taxon>Bacillati</taxon>
        <taxon>Actinomycetota</taxon>
        <taxon>Actinomycetes</taxon>
        <taxon>Micrococcales</taxon>
        <taxon>Microbacteriaceae</taxon>
        <taxon>Agromyces</taxon>
    </lineage>
</organism>
<feature type="domain" description="VanZ-like" evidence="2">
    <location>
        <begin position="18"/>
        <end position="141"/>
    </location>
</feature>
<dbReference type="Proteomes" id="UP001144396">
    <property type="component" value="Unassembled WGS sequence"/>
</dbReference>
<name>A0A9W6CPL7_9MICO</name>
<keyword evidence="4" id="KW-1185">Reference proteome</keyword>
<dbReference type="EMBL" id="BSDP01000001">
    <property type="protein sequence ID" value="GLI26188.1"/>
    <property type="molecule type" value="Genomic_DNA"/>
</dbReference>